<dbReference type="CDD" id="cd19952">
    <property type="entry name" value="GT29"/>
    <property type="match status" value="1"/>
</dbReference>
<dbReference type="PANTHER" id="PTHR46779:SF1">
    <property type="entry name" value="BETA-1,6-GALACTOSYLTRANSFERASE GALT29A"/>
    <property type="match status" value="1"/>
</dbReference>
<evidence type="ECO:0000256" key="1">
    <source>
        <dbReference type="ARBA" id="ARBA00004323"/>
    </source>
</evidence>
<keyword evidence="9" id="KW-0472">Membrane</keyword>
<evidence type="ECO:0000256" key="10">
    <source>
        <dbReference type="ARBA" id="ARBA00023180"/>
    </source>
</evidence>
<name>A0AAV9AFS7_ACOGR</name>
<keyword evidence="12" id="KW-0732">Signal</keyword>
<evidence type="ECO:0000256" key="4">
    <source>
        <dbReference type="ARBA" id="ARBA00022679"/>
    </source>
</evidence>
<feature type="chain" id="PRO_5043754053" description="Sialyltransferase-like protein 1" evidence="12">
    <location>
        <begin position="23"/>
        <end position="369"/>
    </location>
</feature>
<comment type="caution">
    <text evidence="13">The sequence shown here is derived from an EMBL/GenBank/DDBJ whole genome shotgun (WGS) entry which is preliminary data.</text>
</comment>
<keyword evidence="10" id="KW-0325">Glycoprotein</keyword>
<dbReference type="GO" id="GO:0008373">
    <property type="term" value="F:sialyltransferase activity"/>
    <property type="evidence" value="ECO:0007669"/>
    <property type="project" value="InterPro"/>
</dbReference>
<evidence type="ECO:0000256" key="12">
    <source>
        <dbReference type="SAM" id="SignalP"/>
    </source>
</evidence>
<evidence type="ECO:0000313" key="14">
    <source>
        <dbReference type="Proteomes" id="UP001179952"/>
    </source>
</evidence>
<evidence type="ECO:0000256" key="3">
    <source>
        <dbReference type="ARBA" id="ARBA00022676"/>
    </source>
</evidence>
<keyword evidence="7" id="KW-1133">Transmembrane helix</keyword>
<keyword evidence="4" id="KW-0808">Transferase</keyword>
<organism evidence="13 14">
    <name type="scientific">Acorus gramineus</name>
    <name type="common">Dwarf sweet flag</name>
    <dbReference type="NCBI Taxonomy" id="55184"/>
    <lineage>
        <taxon>Eukaryota</taxon>
        <taxon>Viridiplantae</taxon>
        <taxon>Streptophyta</taxon>
        <taxon>Embryophyta</taxon>
        <taxon>Tracheophyta</taxon>
        <taxon>Spermatophyta</taxon>
        <taxon>Magnoliopsida</taxon>
        <taxon>Liliopsida</taxon>
        <taxon>Acoraceae</taxon>
        <taxon>Acorus</taxon>
    </lineage>
</organism>
<reference evidence="13" key="2">
    <citation type="submission" date="2023-06" db="EMBL/GenBank/DDBJ databases">
        <authorList>
            <person name="Ma L."/>
            <person name="Liu K.-W."/>
            <person name="Li Z."/>
            <person name="Hsiao Y.-Y."/>
            <person name="Qi Y."/>
            <person name="Fu T."/>
            <person name="Tang G."/>
            <person name="Zhang D."/>
            <person name="Sun W.-H."/>
            <person name="Liu D.-K."/>
            <person name="Li Y."/>
            <person name="Chen G.-Z."/>
            <person name="Liu X.-D."/>
            <person name="Liao X.-Y."/>
            <person name="Jiang Y.-T."/>
            <person name="Yu X."/>
            <person name="Hao Y."/>
            <person name="Huang J."/>
            <person name="Zhao X.-W."/>
            <person name="Ke S."/>
            <person name="Chen Y.-Y."/>
            <person name="Wu W.-L."/>
            <person name="Hsu J.-L."/>
            <person name="Lin Y.-F."/>
            <person name="Huang M.-D."/>
            <person name="Li C.-Y."/>
            <person name="Huang L."/>
            <person name="Wang Z.-W."/>
            <person name="Zhao X."/>
            <person name="Zhong W.-Y."/>
            <person name="Peng D.-H."/>
            <person name="Ahmad S."/>
            <person name="Lan S."/>
            <person name="Zhang J.-S."/>
            <person name="Tsai W.-C."/>
            <person name="Van De Peer Y."/>
            <person name="Liu Z.-J."/>
        </authorList>
    </citation>
    <scope>NUCLEOTIDE SEQUENCE</scope>
    <source>
        <strain evidence="13">SCP</strain>
        <tissue evidence="13">Leaves</tissue>
    </source>
</reference>
<protein>
    <recommendedName>
        <fullName evidence="15">Sialyltransferase-like protein 1</fullName>
    </recommendedName>
</protein>
<comment type="similarity">
    <text evidence="2">Belongs to the glycosyltransferase 29 family.</text>
</comment>
<keyword evidence="5" id="KW-0812">Transmembrane</keyword>
<feature type="disulfide bond" evidence="11">
    <location>
        <begin position="141"/>
        <end position="298"/>
    </location>
</feature>
<keyword evidence="3" id="KW-0328">Glycosyltransferase</keyword>
<dbReference type="PANTHER" id="PTHR46779">
    <property type="entry name" value="BETA-1,6-GALACTOSYLTRANSFERASE GALT29A"/>
    <property type="match status" value="1"/>
</dbReference>
<evidence type="ECO:0000256" key="7">
    <source>
        <dbReference type="ARBA" id="ARBA00022989"/>
    </source>
</evidence>
<evidence type="ECO:0000256" key="2">
    <source>
        <dbReference type="ARBA" id="ARBA00006003"/>
    </source>
</evidence>
<evidence type="ECO:0000256" key="8">
    <source>
        <dbReference type="ARBA" id="ARBA00023034"/>
    </source>
</evidence>
<evidence type="ECO:0000256" key="11">
    <source>
        <dbReference type="PIRSR" id="PIRSR005557-2"/>
    </source>
</evidence>
<accession>A0AAV9AFS7</accession>
<dbReference type="AlphaFoldDB" id="A0AAV9AFS7"/>
<evidence type="ECO:0000256" key="9">
    <source>
        <dbReference type="ARBA" id="ARBA00023136"/>
    </source>
</evidence>
<keyword evidence="14" id="KW-1185">Reference proteome</keyword>
<evidence type="ECO:0008006" key="15">
    <source>
        <dbReference type="Google" id="ProtNLM"/>
    </source>
</evidence>
<evidence type="ECO:0000256" key="5">
    <source>
        <dbReference type="ARBA" id="ARBA00022692"/>
    </source>
</evidence>
<dbReference type="Proteomes" id="UP001179952">
    <property type="component" value="Unassembled WGS sequence"/>
</dbReference>
<reference evidence="13" key="1">
    <citation type="journal article" date="2023" name="Nat. Commun.">
        <title>Diploid and tetraploid genomes of Acorus and the evolution of monocots.</title>
        <authorList>
            <person name="Ma L."/>
            <person name="Liu K.W."/>
            <person name="Li Z."/>
            <person name="Hsiao Y.Y."/>
            <person name="Qi Y."/>
            <person name="Fu T."/>
            <person name="Tang G.D."/>
            <person name="Zhang D."/>
            <person name="Sun W.H."/>
            <person name="Liu D.K."/>
            <person name="Li Y."/>
            <person name="Chen G.Z."/>
            <person name="Liu X.D."/>
            <person name="Liao X.Y."/>
            <person name="Jiang Y.T."/>
            <person name="Yu X."/>
            <person name="Hao Y."/>
            <person name="Huang J."/>
            <person name="Zhao X.W."/>
            <person name="Ke S."/>
            <person name="Chen Y.Y."/>
            <person name="Wu W.L."/>
            <person name="Hsu J.L."/>
            <person name="Lin Y.F."/>
            <person name="Huang M.D."/>
            <person name="Li C.Y."/>
            <person name="Huang L."/>
            <person name="Wang Z.W."/>
            <person name="Zhao X."/>
            <person name="Zhong W.Y."/>
            <person name="Peng D.H."/>
            <person name="Ahmad S."/>
            <person name="Lan S."/>
            <person name="Zhang J.S."/>
            <person name="Tsai W.C."/>
            <person name="Van de Peer Y."/>
            <person name="Liu Z.J."/>
        </authorList>
    </citation>
    <scope>NUCLEOTIDE SEQUENCE</scope>
    <source>
        <strain evidence="13">SCP</strain>
    </source>
</reference>
<comment type="subcellular location">
    <subcellularLocation>
        <location evidence="1">Golgi apparatus membrane</location>
        <topology evidence="1">Single-pass type II membrane protein</topology>
    </subcellularLocation>
</comment>
<dbReference type="EMBL" id="JAUJYN010000009">
    <property type="protein sequence ID" value="KAK1263090.1"/>
    <property type="molecule type" value="Genomic_DNA"/>
</dbReference>
<dbReference type="Pfam" id="PF00777">
    <property type="entry name" value="Glyco_transf_29"/>
    <property type="match status" value="1"/>
</dbReference>
<sequence length="369" mass="41991">MKPSLRLPFLLLLLLALFTALSFHSILRRPSITAATPPLLRLNSTLLRLASIDANESSERKEVSDLLSASSFDSDPRHRSISSYRRRFHRPVRRPPAGDLSRIWPDFRRSLRGWFRDKRYDVSAMSRLLSQIRLPRRYSSCAVVGNSGILLRSEHGRLIDSHEAVIRLNNARAAGFGRHVGEKTTIAFINSNILHLCARREGCHCNPYGDAVPIVMYMCQPIHFVDYAVCNVSHRESPIVVTDPRFDVLCARIVKYYSMRRFIGETGRDVGEWSAAHDGRMFHYSSGMQAVMLAIGVCEKVNLFGFGKSEGAKHHYHTNQKAELSLHDYEAEYDLYRDLVERPEAIPFLSESGFAVPPVVIYRAIITYE</sequence>
<feature type="signal peptide" evidence="12">
    <location>
        <begin position="1"/>
        <end position="22"/>
    </location>
</feature>
<evidence type="ECO:0000313" key="13">
    <source>
        <dbReference type="EMBL" id="KAK1263090.1"/>
    </source>
</evidence>
<dbReference type="GO" id="GO:0000139">
    <property type="term" value="C:Golgi membrane"/>
    <property type="evidence" value="ECO:0007669"/>
    <property type="project" value="UniProtKB-SubCell"/>
</dbReference>
<proteinExistence type="inferred from homology"/>
<dbReference type="InterPro" id="IPR001675">
    <property type="entry name" value="Glyco_trans_29"/>
</dbReference>
<keyword evidence="6" id="KW-0735">Signal-anchor</keyword>
<evidence type="ECO:0000256" key="6">
    <source>
        <dbReference type="ARBA" id="ARBA00022968"/>
    </source>
</evidence>
<keyword evidence="8" id="KW-0333">Golgi apparatus</keyword>
<dbReference type="Gene3D" id="3.90.1480.20">
    <property type="entry name" value="Glycosyl transferase family 29"/>
    <property type="match status" value="1"/>
</dbReference>
<dbReference type="InterPro" id="IPR038578">
    <property type="entry name" value="GT29-like_sf"/>
</dbReference>
<gene>
    <name evidence="13" type="ORF">QJS04_geneDACA008472</name>
</gene>